<organism evidence="3 4">
    <name type="scientific">Caldimonas caldifontis</name>
    <dbReference type="NCBI Taxonomy" id="1452508"/>
    <lineage>
        <taxon>Bacteria</taxon>
        <taxon>Pseudomonadati</taxon>
        <taxon>Pseudomonadota</taxon>
        <taxon>Betaproteobacteria</taxon>
        <taxon>Burkholderiales</taxon>
        <taxon>Sphaerotilaceae</taxon>
        <taxon>Caldimonas</taxon>
    </lineage>
</organism>
<evidence type="ECO:0000313" key="3">
    <source>
        <dbReference type="EMBL" id="PPE65188.1"/>
    </source>
</evidence>
<dbReference type="OrthoDB" id="8678477at2"/>
<dbReference type="SUPFAM" id="SSF53850">
    <property type="entry name" value="Periplasmic binding protein-like II"/>
    <property type="match status" value="1"/>
</dbReference>
<dbReference type="AlphaFoldDB" id="A0A2S5SR15"/>
<dbReference type="Gene3D" id="3.40.190.10">
    <property type="entry name" value="Periplasmic binding protein-like II"/>
    <property type="match status" value="1"/>
</dbReference>
<protein>
    <submittedName>
        <fullName evidence="3">Tripartite tricarboxylate transporter substrate binding protein</fullName>
    </submittedName>
</protein>
<keyword evidence="4" id="KW-1185">Reference proteome</keyword>
<dbReference type="Gene3D" id="3.40.190.150">
    <property type="entry name" value="Bordetella uptake gene, domain 1"/>
    <property type="match status" value="1"/>
</dbReference>
<comment type="caution">
    <text evidence="3">The sequence shown here is derived from an EMBL/GenBank/DDBJ whole genome shotgun (WGS) entry which is preliminary data.</text>
</comment>
<dbReference type="InterPro" id="IPR042100">
    <property type="entry name" value="Bug_dom1"/>
</dbReference>
<keyword evidence="2" id="KW-0732">Signal</keyword>
<evidence type="ECO:0000313" key="4">
    <source>
        <dbReference type="Proteomes" id="UP000238605"/>
    </source>
</evidence>
<accession>A0A2S5SR15</accession>
<dbReference type="CDD" id="cd13578">
    <property type="entry name" value="PBP2_Bug27"/>
    <property type="match status" value="1"/>
</dbReference>
<name>A0A2S5SR15_9BURK</name>
<dbReference type="EMBL" id="PSNX01000015">
    <property type="protein sequence ID" value="PPE65188.1"/>
    <property type="molecule type" value="Genomic_DNA"/>
</dbReference>
<proteinExistence type="inferred from homology"/>
<reference evidence="3 4" key="1">
    <citation type="submission" date="2018-02" db="EMBL/GenBank/DDBJ databases">
        <title>Reclassifiation of [Polyangium] brachysporum DSM 7029 as Guopingzhaonella breviflexa gen. nov., sp. nov., a member of the family Comamonadaceae.</title>
        <authorList>
            <person name="Tang B."/>
        </authorList>
    </citation>
    <scope>NUCLEOTIDE SEQUENCE [LARGE SCALE GENOMIC DNA]</scope>
    <source>
        <strain evidence="3 4">BCRC 80649</strain>
    </source>
</reference>
<evidence type="ECO:0000256" key="2">
    <source>
        <dbReference type="SAM" id="SignalP"/>
    </source>
</evidence>
<dbReference type="Pfam" id="PF03401">
    <property type="entry name" value="TctC"/>
    <property type="match status" value="1"/>
</dbReference>
<feature type="signal peptide" evidence="2">
    <location>
        <begin position="1"/>
        <end position="25"/>
    </location>
</feature>
<dbReference type="RefSeq" id="WP_104303491.1">
    <property type="nucleotide sequence ID" value="NZ_PSNX01000015.1"/>
</dbReference>
<evidence type="ECO:0000256" key="1">
    <source>
        <dbReference type="ARBA" id="ARBA00006987"/>
    </source>
</evidence>
<dbReference type="PANTHER" id="PTHR42928">
    <property type="entry name" value="TRICARBOXYLATE-BINDING PROTEIN"/>
    <property type="match status" value="1"/>
</dbReference>
<feature type="chain" id="PRO_5015783972" evidence="2">
    <location>
        <begin position="26"/>
        <end position="329"/>
    </location>
</feature>
<dbReference type="InterPro" id="IPR005064">
    <property type="entry name" value="BUG"/>
</dbReference>
<dbReference type="PANTHER" id="PTHR42928:SF5">
    <property type="entry name" value="BLR1237 PROTEIN"/>
    <property type="match status" value="1"/>
</dbReference>
<sequence>MTRRPLLHALAAGLVLAAPFSTAWAQPSDWPSKPVRIIVAFPPGAPGDVVARLVGEKLAAKWKQPVVVENRPGAGGNIGMDAVAKSAPDGYTLLVGPDTMYTVNPHIYRSMPVKPDTDLVPVTHLAAFTQMLVCHPGAGFSSVPELVKAAKEAAKGQALSYASGGAGVPGHLAFEMLSDAAGIRMTHIPYRGPSPATQDVLGGQVPCGFLATPVVYPHVRSGKLKALAVSSATRSPLAKEVPTVAESGYPGFDASFAETLAAPRGTPAALVQRIQADVAAALQDPALRQQLQANDLDPLGITPEEAARRHAQGHAKWGQVAAKVGLKLD</sequence>
<gene>
    <name evidence="3" type="ORF">C1704_14665</name>
</gene>
<comment type="similarity">
    <text evidence="1">Belongs to the UPF0065 (bug) family.</text>
</comment>
<dbReference type="Proteomes" id="UP000238605">
    <property type="component" value="Unassembled WGS sequence"/>
</dbReference>
<dbReference type="PIRSF" id="PIRSF017082">
    <property type="entry name" value="YflP"/>
    <property type="match status" value="1"/>
</dbReference>